<evidence type="ECO:0000256" key="3">
    <source>
        <dbReference type="ARBA" id="ARBA00022448"/>
    </source>
</evidence>
<dbReference type="EMBL" id="CP028519">
    <property type="protein sequence ID" value="AVY95145.1"/>
    <property type="molecule type" value="Genomic_DNA"/>
</dbReference>
<keyword evidence="3" id="KW-0813">Transport</keyword>
<dbReference type="NCBIfam" id="TIGR01728">
    <property type="entry name" value="SsuA_fam"/>
    <property type="match status" value="1"/>
</dbReference>
<evidence type="ECO:0000256" key="2">
    <source>
        <dbReference type="ARBA" id="ARBA00010742"/>
    </source>
</evidence>
<dbReference type="OrthoDB" id="286202at2"/>
<evidence type="ECO:0000313" key="9">
    <source>
        <dbReference type="EMBL" id="AVY95145.1"/>
    </source>
</evidence>
<dbReference type="SUPFAM" id="SSF53850">
    <property type="entry name" value="Periplasmic binding protein-like II"/>
    <property type="match status" value="1"/>
</dbReference>
<evidence type="ECO:0000256" key="4">
    <source>
        <dbReference type="ARBA" id="ARBA00022729"/>
    </source>
</evidence>
<dbReference type="GO" id="GO:0042626">
    <property type="term" value="F:ATPase-coupled transmembrane transporter activity"/>
    <property type="evidence" value="ECO:0007669"/>
    <property type="project" value="InterPro"/>
</dbReference>
<keyword evidence="10" id="KW-1185">Reference proteome</keyword>
<organism evidence="9 10">
    <name type="scientific">Microvirgula aerodenitrificans</name>
    <dbReference type="NCBI Taxonomy" id="57480"/>
    <lineage>
        <taxon>Bacteria</taxon>
        <taxon>Pseudomonadati</taxon>
        <taxon>Pseudomonadota</taxon>
        <taxon>Betaproteobacteria</taxon>
        <taxon>Neisseriales</taxon>
        <taxon>Aquaspirillaceae</taxon>
        <taxon>Microvirgula</taxon>
    </lineage>
</organism>
<dbReference type="RefSeq" id="WP_107889774.1">
    <property type="nucleotide sequence ID" value="NZ_CP028519.1"/>
</dbReference>
<dbReference type="FunFam" id="3.40.190.10:FF:000050">
    <property type="entry name" value="Sulfonate ABC transporter substrate-binding protein"/>
    <property type="match status" value="1"/>
</dbReference>
<comment type="subcellular location">
    <subcellularLocation>
        <location evidence="1">Periplasm</location>
    </subcellularLocation>
</comment>
<evidence type="ECO:0000256" key="5">
    <source>
        <dbReference type="ARBA" id="ARBA00055538"/>
    </source>
</evidence>
<sequence length="315" mass="34723">MPRFVARLFVLFAAALMLSVSAQADDSVIRIGYQKFNTLNILKGTGNLERALKPLGIQVKWHEFAAGPQLLEALNARAIDFGHAADAPTVFAQVAGIDLVYLAAEHPYPKGIALLVPADSPIRSVRELKGQKIAIGRGWNVQYLLVRALEQAGLRYEDIQPVYATNAADARAAFESGQVQAIGLWDPYLAGQQLSSKVRVLRDGSGLSSNRTFYVASRSYAGSHKEVLRRVFAELKKSEQWAQQHPQAVADLLAPQLGVDARVLKLATERRDYQVQPVDARIVQEQQQLADTFNQLGLTPRKIRVQDAVFAESLL</sequence>
<dbReference type="InterPro" id="IPR001638">
    <property type="entry name" value="Solute-binding_3/MltF_N"/>
</dbReference>
<keyword evidence="4 7" id="KW-0732">Signal</keyword>
<dbReference type="GO" id="GO:0042597">
    <property type="term" value="C:periplasmic space"/>
    <property type="evidence" value="ECO:0007669"/>
    <property type="project" value="UniProtKB-SubCell"/>
</dbReference>
<accession>A0A2S0PCS4</accession>
<protein>
    <recommendedName>
        <fullName evidence="6">Putative aliphatic sulfonates-binding protein</fullName>
    </recommendedName>
</protein>
<feature type="domain" description="Solute-binding protein family 3/N-terminal" evidence="8">
    <location>
        <begin position="28"/>
        <end position="245"/>
    </location>
</feature>
<dbReference type="STRING" id="1122240.GCA_000620105_03542"/>
<comment type="similarity">
    <text evidence="2">Belongs to the bacterial solute-binding protein SsuA/TauA family.</text>
</comment>
<reference evidence="9 10" key="1">
    <citation type="submission" date="2018-04" db="EMBL/GenBank/DDBJ databases">
        <title>Denitrifier Microvirgula.</title>
        <authorList>
            <person name="Anderson E."/>
            <person name="Jang J."/>
            <person name="Ishii S."/>
        </authorList>
    </citation>
    <scope>NUCLEOTIDE SEQUENCE [LARGE SCALE GENOMIC DNA]</scope>
    <source>
        <strain evidence="9 10">BE2.4</strain>
    </source>
</reference>
<dbReference type="Gene3D" id="3.40.190.10">
    <property type="entry name" value="Periplasmic binding protein-like II"/>
    <property type="match status" value="2"/>
</dbReference>
<evidence type="ECO:0000256" key="1">
    <source>
        <dbReference type="ARBA" id="ARBA00004418"/>
    </source>
</evidence>
<evidence type="ECO:0000259" key="8">
    <source>
        <dbReference type="SMART" id="SM00062"/>
    </source>
</evidence>
<dbReference type="Pfam" id="PF09084">
    <property type="entry name" value="NMT1"/>
    <property type="match status" value="1"/>
</dbReference>
<comment type="function">
    <text evidence="5">Part of a binding-protein-dependent transport system for aliphatic sulfonates. Putative binding protein.</text>
</comment>
<name>A0A2S0PCS4_9NEIS</name>
<dbReference type="PANTHER" id="PTHR30024:SF42">
    <property type="entry name" value="ALIPHATIC SULFONATES-BINDING PROTEIN-RELATED"/>
    <property type="match status" value="1"/>
</dbReference>
<dbReference type="InterPro" id="IPR015168">
    <property type="entry name" value="SsuA/THI5"/>
</dbReference>
<dbReference type="InterPro" id="IPR010067">
    <property type="entry name" value="ABC_SsuA_sub-bd"/>
</dbReference>
<evidence type="ECO:0000313" key="10">
    <source>
        <dbReference type="Proteomes" id="UP000244173"/>
    </source>
</evidence>
<evidence type="ECO:0000256" key="7">
    <source>
        <dbReference type="SAM" id="SignalP"/>
    </source>
</evidence>
<feature type="signal peptide" evidence="7">
    <location>
        <begin position="1"/>
        <end position="24"/>
    </location>
</feature>
<feature type="chain" id="PRO_5015434552" description="Putative aliphatic sulfonates-binding protein" evidence="7">
    <location>
        <begin position="25"/>
        <end position="315"/>
    </location>
</feature>
<dbReference type="PANTHER" id="PTHR30024">
    <property type="entry name" value="ALIPHATIC SULFONATES-BINDING PROTEIN-RELATED"/>
    <property type="match status" value="1"/>
</dbReference>
<proteinExistence type="inferred from homology"/>
<dbReference type="AlphaFoldDB" id="A0A2S0PCS4"/>
<gene>
    <name evidence="9" type="ORF">DAI18_14650</name>
</gene>
<dbReference type="Proteomes" id="UP000244173">
    <property type="component" value="Chromosome"/>
</dbReference>
<dbReference type="SMART" id="SM00062">
    <property type="entry name" value="PBPb"/>
    <property type="match status" value="1"/>
</dbReference>
<dbReference type="KEGG" id="maer:DAI18_14650"/>
<evidence type="ECO:0000256" key="6">
    <source>
        <dbReference type="ARBA" id="ARBA00070228"/>
    </source>
</evidence>
<dbReference type="GO" id="GO:0016020">
    <property type="term" value="C:membrane"/>
    <property type="evidence" value="ECO:0007669"/>
    <property type="project" value="InterPro"/>
</dbReference>